<accession>A0ABR2Q1F3</accession>
<protein>
    <submittedName>
        <fullName evidence="1">Uncharacterized protein</fullName>
    </submittedName>
</protein>
<dbReference type="EMBL" id="JBBPBN010000047">
    <property type="protein sequence ID" value="KAK8994514.1"/>
    <property type="molecule type" value="Genomic_DNA"/>
</dbReference>
<evidence type="ECO:0000313" key="1">
    <source>
        <dbReference type="EMBL" id="KAK8994514.1"/>
    </source>
</evidence>
<comment type="caution">
    <text evidence="1">The sequence shown here is derived from an EMBL/GenBank/DDBJ whole genome shotgun (WGS) entry which is preliminary data.</text>
</comment>
<reference evidence="1 2" key="1">
    <citation type="journal article" date="2024" name="G3 (Bethesda)">
        <title>Genome assembly of Hibiscus sabdariffa L. provides insights into metabolisms of medicinal natural products.</title>
        <authorList>
            <person name="Kim T."/>
        </authorList>
    </citation>
    <scope>NUCLEOTIDE SEQUENCE [LARGE SCALE GENOMIC DNA]</scope>
    <source>
        <strain evidence="1">TK-2024</strain>
        <tissue evidence="1">Old leaves</tissue>
    </source>
</reference>
<organism evidence="1 2">
    <name type="scientific">Hibiscus sabdariffa</name>
    <name type="common">roselle</name>
    <dbReference type="NCBI Taxonomy" id="183260"/>
    <lineage>
        <taxon>Eukaryota</taxon>
        <taxon>Viridiplantae</taxon>
        <taxon>Streptophyta</taxon>
        <taxon>Embryophyta</taxon>
        <taxon>Tracheophyta</taxon>
        <taxon>Spermatophyta</taxon>
        <taxon>Magnoliopsida</taxon>
        <taxon>eudicotyledons</taxon>
        <taxon>Gunneridae</taxon>
        <taxon>Pentapetalae</taxon>
        <taxon>rosids</taxon>
        <taxon>malvids</taxon>
        <taxon>Malvales</taxon>
        <taxon>Malvaceae</taxon>
        <taxon>Malvoideae</taxon>
        <taxon>Hibiscus</taxon>
    </lineage>
</organism>
<sequence>MRSYGPGIFGLPTRQNGKERFSSVMTGMSWDSRVCHLHFMLVILYEETSKLSVIHNNEIAFEVEANSVHEKTSLSHSNIQLESIDRRNIALTNYNHTTKWHLNLQI</sequence>
<keyword evidence="2" id="KW-1185">Reference proteome</keyword>
<gene>
    <name evidence="1" type="ORF">V6N11_045598</name>
</gene>
<proteinExistence type="predicted"/>
<evidence type="ECO:0000313" key="2">
    <source>
        <dbReference type="Proteomes" id="UP001396334"/>
    </source>
</evidence>
<dbReference type="Proteomes" id="UP001396334">
    <property type="component" value="Unassembled WGS sequence"/>
</dbReference>
<name>A0ABR2Q1F3_9ROSI</name>